<dbReference type="Pfam" id="PF07963">
    <property type="entry name" value="N_methyl"/>
    <property type="match status" value="1"/>
</dbReference>
<keyword evidence="7" id="KW-0812">Transmembrane</keyword>
<comment type="subcellular location">
    <subcellularLocation>
        <location evidence="1">Cell inner membrane</location>
        <topology evidence="1">Single-pass membrane protein</topology>
    </subcellularLocation>
</comment>
<dbReference type="GO" id="GO:0015628">
    <property type="term" value="P:protein secretion by the type II secretion system"/>
    <property type="evidence" value="ECO:0007669"/>
    <property type="project" value="InterPro"/>
</dbReference>
<name>A0A1Q9H000_PHODP</name>
<dbReference type="EMBL" id="MF537591">
    <property type="protein sequence ID" value="ATU81710.1"/>
    <property type="molecule type" value="Genomic_DNA"/>
</dbReference>
<evidence type="ECO:0000256" key="4">
    <source>
        <dbReference type="ARBA" id="ARBA00022475"/>
    </source>
</evidence>
<keyword evidence="4" id="KW-1003">Cell membrane</keyword>
<dbReference type="InterPro" id="IPR051621">
    <property type="entry name" value="T2SS_protein_J"/>
</dbReference>
<evidence type="ECO:0000256" key="6">
    <source>
        <dbReference type="ARBA" id="ARBA00022519"/>
    </source>
</evidence>
<accession>A0A1Q9H000</accession>
<evidence type="ECO:0000256" key="8">
    <source>
        <dbReference type="ARBA" id="ARBA00022989"/>
    </source>
</evidence>
<evidence type="ECO:0000313" key="10">
    <source>
        <dbReference type="EMBL" id="ATU81710.1"/>
    </source>
</evidence>
<dbReference type="Gene3D" id="3.10.610.10">
    <property type="entry name" value="GSPII I/J protein-like"/>
    <property type="match status" value="1"/>
</dbReference>
<gene>
    <name evidence="10" type="primary">epsJ</name>
</gene>
<dbReference type="SUPFAM" id="SSF54523">
    <property type="entry name" value="Pili subunits"/>
    <property type="match status" value="1"/>
</dbReference>
<dbReference type="PANTHER" id="PTHR39583">
    <property type="entry name" value="TYPE II SECRETION SYSTEM PROTEIN J-RELATED"/>
    <property type="match status" value="1"/>
</dbReference>
<dbReference type="Gene3D" id="2.10.70.20">
    <property type="entry name" value="gspk-gspi-gspj complex like domains"/>
    <property type="match status" value="1"/>
</dbReference>
<evidence type="ECO:0000256" key="5">
    <source>
        <dbReference type="ARBA" id="ARBA00022481"/>
    </source>
</evidence>
<keyword evidence="9" id="KW-0472">Membrane</keyword>
<keyword evidence="6" id="KW-0997">Cell inner membrane</keyword>
<dbReference type="AlphaFoldDB" id="A0A1Q9H000"/>
<dbReference type="PANTHER" id="PTHR39583:SF2">
    <property type="entry name" value="TYPE II SECRETION SYSTEM PROTEIN J"/>
    <property type="match status" value="1"/>
</dbReference>
<evidence type="ECO:0000256" key="1">
    <source>
        <dbReference type="ARBA" id="ARBA00004377"/>
    </source>
</evidence>
<keyword evidence="8" id="KW-1133">Transmembrane helix</keyword>
<dbReference type="GO" id="GO:0005886">
    <property type="term" value="C:plasma membrane"/>
    <property type="evidence" value="ECO:0007669"/>
    <property type="project" value="UniProtKB-SubCell"/>
</dbReference>
<dbReference type="Pfam" id="PF11612">
    <property type="entry name" value="T2SSJ"/>
    <property type="match status" value="1"/>
</dbReference>
<evidence type="ECO:0000256" key="3">
    <source>
        <dbReference type="ARBA" id="ARBA00021539"/>
    </source>
</evidence>
<dbReference type="InterPro" id="IPR010055">
    <property type="entry name" value="T2SS_protein-GspJ"/>
</dbReference>
<evidence type="ECO:0000256" key="7">
    <source>
        <dbReference type="ARBA" id="ARBA00022692"/>
    </source>
</evidence>
<keyword evidence="5" id="KW-0488">Methylation</keyword>
<dbReference type="InterPro" id="IPR012902">
    <property type="entry name" value="N_methyl_site"/>
</dbReference>
<dbReference type="NCBIfam" id="TIGR01711">
    <property type="entry name" value="gspJ"/>
    <property type="match status" value="1"/>
</dbReference>
<sequence>MSRINNLHSARNKGFTLLEVLVAIGVFAMLSLSAYQVLNGVQRSNVQSQEHNQRISEIQRAMIVMSNDFSQIVARQTRSNDEEPSKKLLESGEYLLDSSSQGIMFVRDGWQNPEAMFPRGDVTKVGYRIVDNNLERVWYRYPDNTAGTEPLVKVILANVTEMKLEFYTNKRWIKNWDSEGKLPEGIKVTLKLKDFGDIDRVFVLPKAELENAQNKAES</sequence>
<proteinExistence type="inferred from homology"/>
<evidence type="ECO:0000256" key="2">
    <source>
        <dbReference type="ARBA" id="ARBA00011084"/>
    </source>
</evidence>
<dbReference type="GO" id="GO:0015627">
    <property type="term" value="C:type II protein secretion system complex"/>
    <property type="evidence" value="ECO:0007669"/>
    <property type="project" value="InterPro"/>
</dbReference>
<reference evidence="10" key="1">
    <citation type="submission" date="2017-07" db="EMBL/GenBank/DDBJ databases">
        <title>P. damselae subsp. piscicida MT1415, type II secretion system gene cluster, complete sequence.</title>
        <authorList>
            <person name="Osorio C.R."/>
        </authorList>
    </citation>
    <scope>NUCLEOTIDE SEQUENCE</scope>
    <source>
        <strain evidence="10">MT1415</strain>
    </source>
</reference>
<dbReference type="RefSeq" id="WP_044179065.1">
    <property type="nucleotide sequence ID" value="NZ_SRHD01000024.1"/>
</dbReference>
<dbReference type="InterPro" id="IPR045584">
    <property type="entry name" value="Pilin-like"/>
</dbReference>
<evidence type="ECO:0000256" key="9">
    <source>
        <dbReference type="ARBA" id="ARBA00023136"/>
    </source>
</evidence>
<organism evidence="10">
    <name type="scientific">Photobacterium damsela subsp. piscicida</name>
    <name type="common">Pasteurella piscicida</name>
    <dbReference type="NCBI Taxonomy" id="38294"/>
    <lineage>
        <taxon>Bacteria</taxon>
        <taxon>Pseudomonadati</taxon>
        <taxon>Pseudomonadota</taxon>
        <taxon>Gammaproteobacteria</taxon>
        <taxon>Vibrionales</taxon>
        <taxon>Vibrionaceae</taxon>
        <taxon>Photobacterium</taxon>
    </lineage>
</organism>
<comment type="similarity">
    <text evidence="2">Belongs to the GSP J family.</text>
</comment>
<protein>
    <recommendedName>
        <fullName evidence="3">Type II secretion system protein J</fullName>
    </recommendedName>
</protein>
<dbReference type="PROSITE" id="PS00409">
    <property type="entry name" value="PROKAR_NTER_METHYL"/>
    <property type="match status" value="1"/>
</dbReference>
<dbReference type="NCBIfam" id="TIGR02532">
    <property type="entry name" value="IV_pilin_GFxxxE"/>
    <property type="match status" value="1"/>
</dbReference>